<dbReference type="InterPro" id="IPR011050">
    <property type="entry name" value="Pectin_lyase_fold/virulence"/>
</dbReference>
<gene>
    <name evidence="4" type="ORF">A8145_30715</name>
</gene>
<keyword evidence="1" id="KW-0732">Signal</keyword>
<evidence type="ECO:0000313" key="5">
    <source>
        <dbReference type="Proteomes" id="UP000093737"/>
    </source>
</evidence>
<dbReference type="SUPFAM" id="SSF51126">
    <property type="entry name" value="Pectin lyase-like"/>
    <property type="match status" value="1"/>
</dbReference>
<dbReference type="Pfam" id="PF12951">
    <property type="entry name" value="PATR"/>
    <property type="match status" value="4"/>
</dbReference>
<dbReference type="SUPFAM" id="SSF103515">
    <property type="entry name" value="Autotransporter"/>
    <property type="match status" value="1"/>
</dbReference>
<proteinExistence type="predicted"/>
<dbReference type="Gene3D" id="2.40.128.130">
    <property type="entry name" value="Autotransporter beta-domain"/>
    <property type="match status" value="1"/>
</dbReference>
<dbReference type="Pfam" id="PF03797">
    <property type="entry name" value="Autotransporter"/>
    <property type="match status" value="1"/>
</dbReference>
<evidence type="ECO:0000313" key="4">
    <source>
        <dbReference type="EMBL" id="OBQ67145.1"/>
    </source>
</evidence>
<feature type="domain" description="Autotransporter" evidence="3">
    <location>
        <begin position="1000"/>
        <end position="1278"/>
    </location>
</feature>
<dbReference type="PROSITE" id="PS51208">
    <property type="entry name" value="AUTOTRANSPORTER"/>
    <property type="match status" value="1"/>
</dbReference>
<dbReference type="InterPro" id="IPR005546">
    <property type="entry name" value="Autotransporte_beta"/>
</dbReference>
<dbReference type="Proteomes" id="UP000093737">
    <property type="component" value="Unassembled WGS sequence"/>
</dbReference>
<dbReference type="EMBL" id="LYTK01000010">
    <property type="protein sequence ID" value="OBQ67145.1"/>
    <property type="molecule type" value="Genomic_DNA"/>
</dbReference>
<name>A0AA91FD19_RHILI</name>
<evidence type="ECO:0000259" key="3">
    <source>
        <dbReference type="PROSITE" id="PS51208"/>
    </source>
</evidence>
<accession>A0AA91FD19</accession>
<comment type="caution">
    <text evidence="4">The sequence shown here is derived from an EMBL/GenBank/DDBJ whole genome shotgun (WGS) entry which is preliminary data.</text>
</comment>
<feature type="compositionally biased region" description="Gly residues" evidence="2">
    <location>
        <begin position="14"/>
        <end position="29"/>
    </location>
</feature>
<dbReference type="InterPro" id="IPR013425">
    <property type="entry name" value="Autotrns_rpt"/>
</dbReference>
<sequence>MLIANDAVAQSVGGRGGNGNAGNQGGAGQTFGVAGTPGQGNTLFYPGGGGGGGAAAAGGAGGDGTSFAGGGGGAGGTNGDIASPVGGNGGNGGNTNYGGGGGGGGGGNGVLLASPGAQLLSATGGNGGAGGTAEVGAAGGGGSGGYGIGSTVGTSFLNILGTVKGGDGGAGGNGVSYGGGGGSSGSGGDGGGGIYFGSAGSRLNLIAGSITGGNGGAGGTGGYSNGASGRGGNGADFMGSDGNVADIAQGTIIQGGIGGAGAAGGAGIVGSGIAVTNLGTISGGLSNLGASGAVRADAITFTGGSNSLTLGNTSSTGTINGGIGITGTLAIDPGTAAGASVTLGNVIHDATAAGGIIKSGAGTLVLTGANTYTGGTTFAAGILNAGSAGALGTSGALSFTGGTLQYSALNQVDYSSRLSTAAGQKVSVDTNGQNVTWASDLVSSGGSLAKSGTGTLTLTGNNDLSGGVTFAAGTINLGSAGALGSTGTLTFGTFGGGKLQYSADNQADISSRISTAANQFIGIDTNGQNVTFATTIAATGSSTLGKFGAGTLTLTAENATRLRIDGGSVVLTGNGSIAGDVYFTGGGLSSVLDISQTNSGATIGGLSRLGLPDTASGTIKLGSKTLTINGGGLPSSFMGVIEGTGGVTVADGYLNLGNTNTYTGSTTVGYGYLGIYSDDAIAASSELNLTGEGQVEFGSATGTIQTLRGVAASTVYILDKLKITNGSTSYAGVLADSYDPAGLIIEGGHQTLDGINTYTGTTTVEDGGTLTVNGSIASSSMTTVNAGGTLGGIGTVGNVTIDGGTLAPGSATGTLTVQGDLSMTSASTYLVDVSPASAARVDITGTASLNDATLRTSYAPGSYVARQYTIMTAAGGVDGTFSGPVSSNIPLSLSQTVSYDPEGTAVYLNTKLNFVVPGGLNGNQQSVANALTGYFDSTGGIPVAFAALGAAGLSQAAGETAIGLQQTTFSAMDQFLGVLGDSSVHGRAHGGDITASIGDAPSSRWTVWAAPFGSSQTSDGDAGQGSSNLTTRLYGLAGGADYRLSPDTLAGFALAAGATNFSVGDYGSGRTDLFQAGAFIRHDIGAAYVDASLAYGWQDATTQRSVGADRLEARLHPQAFAGRLEGGYRFDTPWVELTPYTAAQFATLSLPAYSETAKSGADTFALNYDSKNITATRAELGMRTNMSFAVEDKIFTLRSRVAWAHDFNADRNITATFEALPGATFVASGAARAADALLTSASAELKFNNGWTLSGTVDGEFSKATRSYAGRGAVRYAW</sequence>
<dbReference type="AlphaFoldDB" id="A0AA91FD19"/>
<protein>
    <recommendedName>
        <fullName evidence="3">Autotransporter domain-containing protein</fullName>
    </recommendedName>
</protein>
<dbReference type="NCBIfam" id="TIGR02601">
    <property type="entry name" value="autotrns_rpt"/>
    <property type="match status" value="2"/>
</dbReference>
<evidence type="ECO:0000256" key="2">
    <source>
        <dbReference type="SAM" id="MobiDB-lite"/>
    </source>
</evidence>
<reference evidence="4 5" key="1">
    <citation type="submission" date="2016-05" db="EMBL/GenBank/DDBJ databases">
        <authorList>
            <person name="Ramsay J.P."/>
        </authorList>
    </citation>
    <scope>NUCLEOTIDE SEQUENCE [LARGE SCALE GENOMIC DNA]</scope>
    <source>
        <strain evidence="4 5">NZP2042</strain>
    </source>
</reference>
<evidence type="ECO:0000256" key="1">
    <source>
        <dbReference type="ARBA" id="ARBA00022729"/>
    </source>
</evidence>
<dbReference type="SMART" id="SM00869">
    <property type="entry name" value="Autotransporter"/>
    <property type="match status" value="1"/>
</dbReference>
<dbReference type="InterPro" id="IPR036709">
    <property type="entry name" value="Autotransporte_beta_dom_sf"/>
</dbReference>
<feature type="region of interest" description="Disordered" evidence="2">
    <location>
        <begin position="14"/>
        <end position="34"/>
    </location>
</feature>
<organism evidence="4 5">
    <name type="scientific">Rhizobium loti</name>
    <name type="common">Mesorhizobium loti</name>
    <dbReference type="NCBI Taxonomy" id="381"/>
    <lineage>
        <taxon>Bacteria</taxon>
        <taxon>Pseudomonadati</taxon>
        <taxon>Pseudomonadota</taxon>
        <taxon>Alphaproteobacteria</taxon>
        <taxon>Hyphomicrobiales</taxon>
        <taxon>Phyllobacteriaceae</taxon>
        <taxon>Mesorhizobium</taxon>
    </lineage>
</organism>